<feature type="compositionally biased region" description="Low complexity" evidence="1">
    <location>
        <begin position="693"/>
        <end position="709"/>
    </location>
</feature>
<dbReference type="Proteomes" id="UP000054144">
    <property type="component" value="Unassembled WGS sequence"/>
</dbReference>
<evidence type="ECO:0000256" key="1">
    <source>
        <dbReference type="SAM" id="MobiDB-lite"/>
    </source>
</evidence>
<feature type="region of interest" description="Disordered" evidence="1">
    <location>
        <begin position="185"/>
        <end position="207"/>
    </location>
</feature>
<feature type="compositionally biased region" description="Acidic residues" evidence="1">
    <location>
        <begin position="544"/>
        <end position="564"/>
    </location>
</feature>
<evidence type="ECO:0000313" key="2">
    <source>
        <dbReference type="EMBL" id="KIY49074.1"/>
    </source>
</evidence>
<dbReference type="OrthoDB" id="3357439at2759"/>
<feature type="compositionally biased region" description="Polar residues" evidence="1">
    <location>
        <begin position="856"/>
        <end position="898"/>
    </location>
</feature>
<dbReference type="AlphaFoldDB" id="A0A0D7AFB1"/>
<feature type="compositionally biased region" description="Polar residues" evidence="1">
    <location>
        <begin position="445"/>
        <end position="460"/>
    </location>
</feature>
<protein>
    <submittedName>
        <fullName evidence="2">Uncharacterized protein</fullName>
    </submittedName>
</protein>
<dbReference type="EMBL" id="KN881727">
    <property type="protein sequence ID" value="KIY49074.1"/>
    <property type="molecule type" value="Genomic_DNA"/>
</dbReference>
<organism evidence="2 3">
    <name type="scientific">Fistulina hepatica ATCC 64428</name>
    <dbReference type="NCBI Taxonomy" id="1128425"/>
    <lineage>
        <taxon>Eukaryota</taxon>
        <taxon>Fungi</taxon>
        <taxon>Dikarya</taxon>
        <taxon>Basidiomycota</taxon>
        <taxon>Agaricomycotina</taxon>
        <taxon>Agaricomycetes</taxon>
        <taxon>Agaricomycetidae</taxon>
        <taxon>Agaricales</taxon>
        <taxon>Fistulinaceae</taxon>
        <taxon>Fistulina</taxon>
    </lineage>
</organism>
<feature type="compositionally biased region" description="Acidic residues" evidence="1">
    <location>
        <begin position="844"/>
        <end position="855"/>
    </location>
</feature>
<feature type="compositionally biased region" description="Low complexity" evidence="1">
    <location>
        <begin position="654"/>
        <end position="665"/>
    </location>
</feature>
<feature type="compositionally biased region" description="Low complexity" evidence="1">
    <location>
        <begin position="491"/>
        <end position="505"/>
    </location>
</feature>
<name>A0A0D7AFB1_9AGAR</name>
<feature type="region of interest" description="Disordered" evidence="1">
    <location>
        <begin position="445"/>
        <end position="816"/>
    </location>
</feature>
<feature type="region of interest" description="Disordered" evidence="1">
    <location>
        <begin position="834"/>
        <end position="938"/>
    </location>
</feature>
<feature type="region of interest" description="Disordered" evidence="1">
    <location>
        <begin position="386"/>
        <end position="422"/>
    </location>
</feature>
<sequence length="938" mass="101066">MDKRIKRKRDAELPRITFNASGRYFERLLRGEHVRQYYSALDVIGTPLIGTSFTEESLSELEQAVRRKLNVPNDVAIKMSQLRSSRVIDLEDDDDFDAFYSAIHSSSESVTVIVKVEDGRGLSRDSATAESHASESHPPANKRRKLATEEPPQRETTSTSQPDDIFAPLLSSVSGQDEVPGVAVCHSVQEPPPSGVTATPDSNEGIASETNGALVEEDASHAQHKDFTNQLAALISNLPNGIPEEHASSAKNTAKANGTVEEVPSTRSRSRKTKNVAAPGRLGVEAEVQELSASTKRRRKNQSEKPAEATTSVNDASGEIASLAQRKRNAKTAEASQAADKAETKKSRARRTPAPIEILPPMSTQVMRQARASILVQLDQRVKEREELAGQSTDPSGSLIKPKAKGKRRALSEAPAKSRKVIPFSSSFLPLSPLTYVQQANSDVSSNAANEPQIADTSSKYGVKPAAMEAVEEREFEETSGGGKGDDDDTSSTSSQTSTSSSSKGQKMKKTRMPPRSPQPDPELIAIMRGPSVSHSETAFLDIPDSDTDNAELQALDDEDEEEESRTKKARKGRANWAPRKGTDNSDGDSNEGSASDELFRSQAPQVQSNKAKIPFKSLASMGSPSRMTPSGTGAFDAAFETDFTAGQPTTLRPQSAAPTAYSPSSLPPLPWRPASPSVQEKPAFRQVMGPPSRRLSSASMQSSASRVSHGGQSLKTKLARDSPVASANAMPPPSTQPTKGRVSSVSRSIRLRPASQPVKSTVFSEPDAHLAPSQAVSLTQWTTLDRPESSPAVSESFQVDELMTDPAKGSSPAIYKTSTPLFNLAESQQLPFPFSQRQYSPYLDEDAESEDEQEVQASVQTPSISSAPYRSLSSIRASQQNFPRVAVSTTKSKSNTPAIDALYGTRLDSDSSDPDSDSDSGEEKRRVSHIPISRRAG</sequence>
<keyword evidence="3" id="KW-1185">Reference proteome</keyword>
<gene>
    <name evidence="2" type="ORF">FISHEDRAFT_72960</name>
</gene>
<evidence type="ECO:0000313" key="3">
    <source>
        <dbReference type="Proteomes" id="UP000054144"/>
    </source>
</evidence>
<feature type="compositionally biased region" description="Polar residues" evidence="1">
    <location>
        <begin position="775"/>
        <end position="784"/>
    </location>
</feature>
<feature type="compositionally biased region" description="Polar residues" evidence="1">
    <location>
        <begin position="621"/>
        <end position="632"/>
    </location>
</feature>
<proteinExistence type="predicted"/>
<feature type="region of interest" description="Disordered" evidence="1">
    <location>
        <begin position="240"/>
        <end position="355"/>
    </location>
</feature>
<reference evidence="2 3" key="1">
    <citation type="journal article" date="2015" name="Fungal Genet. Biol.">
        <title>Evolution of novel wood decay mechanisms in Agaricales revealed by the genome sequences of Fistulina hepatica and Cylindrobasidium torrendii.</title>
        <authorList>
            <person name="Floudas D."/>
            <person name="Held B.W."/>
            <person name="Riley R."/>
            <person name="Nagy L.G."/>
            <person name="Koehler G."/>
            <person name="Ransdell A.S."/>
            <person name="Younus H."/>
            <person name="Chow J."/>
            <person name="Chiniquy J."/>
            <person name="Lipzen A."/>
            <person name="Tritt A."/>
            <person name="Sun H."/>
            <person name="Haridas S."/>
            <person name="LaButti K."/>
            <person name="Ohm R.A."/>
            <person name="Kues U."/>
            <person name="Blanchette R.A."/>
            <person name="Grigoriev I.V."/>
            <person name="Minto R.E."/>
            <person name="Hibbett D.S."/>
        </authorList>
    </citation>
    <scope>NUCLEOTIDE SEQUENCE [LARGE SCALE GENOMIC DNA]</scope>
    <source>
        <strain evidence="2 3">ATCC 64428</strain>
    </source>
</reference>
<feature type="compositionally biased region" description="Acidic residues" evidence="1">
    <location>
        <begin position="911"/>
        <end position="921"/>
    </location>
</feature>
<accession>A0A0D7AFB1</accession>
<feature type="region of interest" description="Disordered" evidence="1">
    <location>
        <begin position="123"/>
        <end position="167"/>
    </location>
</feature>
<feature type="compositionally biased region" description="Low complexity" evidence="1">
    <location>
        <begin position="633"/>
        <end position="647"/>
    </location>
</feature>
<feature type="compositionally biased region" description="Low complexity" evidence="1">
    <location>
        <begin position="742"/>
        <end position="753"/>
    </location>
</feature>